<keyword evidence="3" id="KW-1185">Reference proteome</keyword>
<protein>
    <submittedName>
        <fullName evidence="2">Uncharacterized protein</fullName>
    </submittedName>
</protein>
<evidence type="ECO:0000313" key="2">
    <source>
        <dbReference type="EMBL" id="OOF81871.1"/>
    </source>
</evidence>
<evidence type="ECO:0000256" key="1">
    <source>
        <dbReference type="SAM" id="SignalP"/>
    </source>
</evidence>
<gene>
    <name evidence="2" type="ORF">BKG92_08045</name>
</gene>
<sequence>MKKALWLLLGISTSVSADYALVVASSGPTLKPLTSSKTLEQCEKTKANFEITFKEIQYSEKGKERYRLQCVELADGTTI</sequence>
<evidence type="ECO:0000313" key="3">
    <source>
        <dbReference type="Proteomes" id="UP000188573"/>
    </source>
</evidence>
<dbReference type="AlphaFoldDB" id="A0A1V3KW65"/>
<proteinExistence type="predicted"/>
<reference evidence="2 3" key="1">
    <citation type="submission" date="2016-10" db="EMBL/GenBank/DDBJ databases">
        <title>Rodentibacter gen. nov. and new species.</title>
        <authorList>
            <person name="Christensen H."/>
        </authorList>
    </citation>
    <scope>NUCLEOTIDE SEQUENCE [LARGE SCALE GENOMIC DNA]</scope>
    <source>
        <strain evidence="2 3">Ac81</strain>
    </source>
</reference>
<feature type="signal peptide" evidence="1">
    <location>
        <begin position="1"/>
        <end position="17"/>
    </location>
</feature>
<feature type="chain" id="PRO_5013228710" evidence="1">
    <location>
        <begin position="18"/>
        <end position="79"/>
    </location>
</feature>
<comment type="caution">
    <text evidence="2">The sequence shown here is derived from an EMBL/GenBank/DDBJ whole genome shotgun (WGS) entry which is preliminary data.</text>
</comment>
<name>A0A1V3KW65_9PAST</name>
<accession>A0A1V3KW65</accession>
<organism evidence="2 3">
    <name type="scientific">Rodentibacter ratti</name>
    <dbReference type="NCBI Taxonomy" id="1906745"/>
    <lineage>
        <taxon>Bacteria</taxon>
        <taxon>Pseudomonadati</taxon>
        <taxon>Pseudomonadota</taxon>
        <taxon>Gammaproteobacteria</taxon>
        <taxon>Pasteurellales</taxon>
        <taxon>Pasteurellaceae</taxon>
        <taxon>Rodentibacter</taxon>
    </lineage>
</organism>
<dbReference type="Proteomes" id="UP000188573">
    <property type="component" value="Unassembled WGS sequence"/>
</dbReference>
<keyword evidence="1" id="KW-0732">Signal</keyword>
<dbReference type="EMBL" id="MLAG01000038">
    <property type="protein sequence ID" value="OOF81871.1"/>
    <property type="molecule type" value="Genomic_DNA"/>
</dbReference>
<dbReference type="RefSeq" id="WP_077497126.1">
    <property type="nucleotide sequence ID" value="NZ_MLAG01000038.1"/>
</dbReference>